<dbReference type="SUPFAM" id="SSF55486">
    <property type="entry name" value="Metalloproteases ('zincins'), catalytic domain"/>
    <property type="match status" value="1"/>
</dbReference>
<keyword evidence="8" id="KW-0472">Membrane</keyword>
<keyword evidence="2" id="KW-0479">Metal-binding</keyword>
<evidence type="ECO:0000256" key="4">
    <source>
        <dbReference type="ARBA" id="ARBA00022833"/>
    </source>
</evidence>
<protein>
    <recommendedName>
        <fullName evidence="9">Peptidase M12A domain-containing protein</fullName>
    </recommendedName>
</protein>
<dbReference type="InterPro" id="IPR024079">
    <property type="entry name" value="MetalloPept_cat_dom_sf"/>
</dbReference>
<dbReference type="Pfam" id="PF01400">
    <property type="entry name" value="Astacin"/>
    <property type="match status" value="1"/>
</dbReference>
<feature type="domain" description="Peptidase M12A" evidence="9">
    <location>
        <begin position="480"/>
        <end position="577"/>
    </location>
</feature>
<gene>
    <name evidence="10" type="ORF">FOZ60_006818</name>
</gene>
<dbReference type="EMBL" id="JABANP010000275">
    <property type="protein sequence ID" value="KAF4685162.1"/>
    <property type="molecule type" value="Genomic_DNA"/>
</dbReference>
<keyword evidence="3" id="KW-0378">Hydrolase</keyword>
<dbReference type="Proteomes" id="UP000541610">
    <property type="component" value="Unassembled WGS sequence"/>
</dbReference>
<evidence type="ECO:0000256" key="8">
    <source>
        <dbReference type="SAM" id="Phobius"/>
    </source>
</evidence>
<accession>A0A7J6NMQ3</accession>
<feature type="transmembrane region" description="Helical" evidence="8">
    <location>
        <begin position="627"/>
        <end position="648"/>
    </location>
</feature>
<dbReference type="InterPro" id="IPR001506">
    <property type="entry name" value="Peptidase_M12A"/>
</dbReference>
<dbReference type="OrthoDB" id="59449at2759"/>
<dbReference type="GO" id="GO:0004222">
    <property type="term" value="F:metalloendopeptidase activity"/>
    <property type="evidence" value="ECO:0007669"/>
    <property type="project" value="InterPro"/>
</dbReference>
<keyword evidence="8" id="KW-0812">Transmembrane</keyword>
<dbReference type="GO" id="GO:0006508">
    <property type="term" value="P:proteolysis"/>
    <property type="evidence" value="ECO:0007669"/>
    <property type="project" value="UniProtKB-KW"/>
</dbReference>
<proteinExistence type="predicted"/>
<comment type="caution">
    <text evidence="10">The sequence shown here is derived from an EMBL/GenBank/DDBJ whole genome shotgun (WGS) entry which is preliminary data.</text>
</comment>
<feature type="compositionally biased region" description="Low complexity" evidence="7">
    <location>
        <begin position="689"/>
        <end position="702"/>
    </location>
</feature>
<evidence type="ECO:0000259" key="9">
    <source>
        <dbReference type="PROSITE" id="PS51864"/>
    </source>
</evidence>
<evidence type="ECO:0000313" key="11">
    <source>
        <dbReference type="Proteomes" id="UP000541610"/>
    </source>
</evidence>
<dbReference type="PROSITE" id="PS51864">
    <property type="entry name" value="ASTACIN"/>
    <property type="match status" value="1"/>
</dbReference>
<reference evidence="10 11" key="1">
    <citation type="submission" date="2020-04" db="EMBL/GenBank/DDBJ databases">
        <title>Perkinsus olseni comparative genomics.</title>
        <authorList>
            <person name="Bogema D.R."/>
        </authorList>
    </citation>
    <scope>NUCLEOTIDE SEQUENCE [LARGE SCALE GENOMIC DNA]</scope>
    <source>
        <strain evidence="10">00978-12</strain>
    </source>
</reference>
<dbReference type="Gene3D" id="3.40.390.10">
    <property type="entry name" value="Collagenase (Catalytic Domain)"/>
    <property type="match status" value="2"/>
</dbReference>
<keyword evidence="5" id="KW-0482">Metalloprotease</keyword>
<dbReference type="PANTHER" id="PTHR10127">
    <property type="entry name" value="DISCOIDIN, CUB, EGF, LAMININ , AND ZINC METALLOPROTEASE DOMAIN CONTAINING"/>
    <property type="match status" value="1"/>
</dbReference>
<keyword evidence="1" id="KW-0645">Protease</keyword>
<feature type="compositionally biased region" description="Acidic residues" evidence="7">
    <location>
        <begin position="672"/>
        <end position="688"/>
    </location>
</feature>
<evidence type="ECO:0000256" key="2">
    <source>
        <dbReference type="ARBA" id="ARBA00022723"/>
    </source>
</evidence>
<sequence>MQRKYQRIFRKIFNFLKLEPAERCEAVLNGLKSRMVGEEGTHEQLHDAICLLYLELTAPLRTALSPTWKVFCLLINCVAALKGGEANLKLSSLDSHSAMELDGVRHGTNLIRCTWWEQGKSPDLEEGLGFKFYVDQVNAGVGTRSVRCSGEEFNYNDYIPAMFQQRIPAFSEKYPGVTDPTNARPFPRSVRRLFRWLAGPRACRELRIPRTMFATLRSVLWLWLVITTLRSGDQTWRAWLEGNMAGQHLPNGLTLCTWREEKPRKALGYTFYVDHVNAGIGRRLLWMVRVIVGTPSCKPVFHGLFDVRSKAWRSLTPTAKCLKALEGLRTRLALSTFAGNYELLDAISPMRLSPLVFLECFTPTITYPELPSTTRERRRAAVDEQQHVLIGGDMLLPLSSNRTASRVTDESDNAYTAVHISPAWSWSSWPGGIINYTFHPYLQPCARSAFYAGASVWEKHTCIRFQEQEFTPDTTRLLLDRDAYVDILWGNIVQDKEKNFFRLDSVQSPWLSAVRGTVYDYESIMHYGECEFSVTSKDSPCDPTVLTLEPEWRHSIGQRQSLSEADIAIVNDIYACEATCADGILNQLEFDIDCGGQSCRKDCADPTDDGLAKIDAEVCGSTGGSSWWLWILAGVGGIITLVVICFLVDRAVRGGQSASEGDGLMYAEDYEDDEEEEYGIDEEGEGEEIYSSSSPYSDSLYGRDSPCDTGRADQRNMTFFRTSSLGPSGYTKVAFRGSNPHNCRIEVVAGICPDAHNDAVCFPYLFLPIMAYIIKRAVQHSVFLPESERPPPGVKPGQDLRVPPQDITTTYTTAASARQPDHTYLRHTTFTDASEYGKCFANVTKMDCVVQRKDLAERYHQRRPLIALISLRARKEGDWSIAGTKPQVRGGVTAVVPVRCVTEDTGISSFTERFGEYGSAPRDLIADPNAAQLPVKITALEDGTTKGKAHIPGYQGFIPSNVRNPSVVSQAFGDDTRQTIDKTTMTEIYHQNVPGYCGHLPTESKNDKGPRQLTTSTIAGSDYAVKSFSRSGESSDHSR</sequence>
<evidence type="ECO:0000256" key="7">
    <source>
        <dbReference type="SAM" id="MobiDB-lite"/>
    </source>
</evidence>
<keyword evidence="8" id="KW-1133">Transmembrane helix</keyword>
<evidence type="ECO:0000256" key="1">
    <source>
        <dbReference type="ARBA" id="ARBA00022670"/>
    </source>
</evidence>
<feature type="region of interest" description="Disordered" evidence="7">
    <location>
        <begin position="672"/>
        <end position="702"/>
    </location>
</feature>
<keyword evidence="4" id="KW-0862">Zinc</keyword>
<evidence type="ECO:0000256" key="6">
    <source>
        <dbReference type="PROSITE-ProRule" id="PRU01211"/>
    </source>
</evidence>
<evidence type="ECO:0000256" key="5">
    <source>
        <dbReference type="ARBA" id="ARBA00023049"/>
    </source>
</evidence>
<feature type="region of interest" description="Disordered" evidence="7">
    <location>
        <begin position="999"/>
        <end position="1018"/>
    </location>
</feature>
<evidence type="ECO:0000256" key="3">
    <source>
        <dbReference type="ARBA" id="ARBA00022801"/>
    </source>
</evidence>
<dbReference type="PANTHER" id="PTHR10127:SF780">
    <property type="entry name" value="METALLOENDOPEPTIDASE"/>
    <property type="match status" value="1"/>
</dbReference>
<organism evidence="10 11">
    <name type="scientific">Perkinsus olseni</name>
    <name type="common">Perkinsus atlanticus</name>
    <dbReference type="NCBI Taxonomy" id="32597"/>
    <lineage>
        <taxon>Eukaryota</taxon>
        <taxon>Sar</taxon>
        <taxon>Alveolata</taxon>
        <taxon>Perkinsozoa</taxon>
        <taxon>Perkinsea</taxon>
        <taxon>Perkinsida</taxon>
        <taxon>Perkinsidae</taxon>
        <taxon>Perkinsus</taxon>
    </lineage>
</organism>
<name>A0A7J6NMQ3_PEROL</name>
<dbReference type="GO" id="GO:0046872">
    <property type="term" value="F:metal ion binding"/>
    <property type="evidence" value="ECO:0007669"/>
    <property type="project" value="UniProtKB-KW"/>
</dbReference>
<dbReference type="AlphaFoldDB" id="A0A7J6NMQ3"/>
<comment type="caution">
    <text evidence="6">Lacks conserved residue(s) required for the propagation of feature annotation.</text>
</comment>
<evidence type="ECO:0000313" key="10">
    <source>
        <dbReference type="EMBL" id="KAF4685162.1"/>
    </source>
</evidence>